<proteinExistence type="predicted"/>
<accession>A0ACC6UY47</accession>
<evidence type="ECO:0000313" key="1">
    <source>
        <dbReference type="EMBL" id="MFB6489732.1"/>
    </source>
</evidence>
<dbReference type="EMBL" id="JZWT02000001">
    <property type="protein sequence ID" value="MFB6489732.1"/>
    <property type="molecule type" value="Genomic_DNA"/>
</dbReference>
<comment type="caution">
    <text evidence="1">The sequence shown here is derived from an EMBL/GenBank/DDBJ whole genome shotgun (WGS) entry which is preliminary data.</text>
</comment>
<name>A0ACC6UY47_9CREN</name>
<dbReference type="Proteomes" id="UP000033636">
    <property type="component" value="Unassembled WGS sequence"/>
</dbReference>
<protein>
    <submittedName>
        <fullName evidence="1">DUF1641 domain-containing protein</fullName>
    </submittedName>
</protein>
<reference evidence="1" key="1">
    <citation type="submission" date="2024-07" db="EMBL/GenBank/DDBJ databases">
        <title>Metagenome and Metagenome-Assembled Genomes of Archaea from a hot spring from the geothermal field of Los Azufres, Mexico.</title>
        <authorList>
            <person name="Marin-Paredes R."/>
            <person name="Martinez-Romero E."/>
            <person name="Servin-Garciduenas L.E."/>
        </authorList>
    </citation>
    <scope>NUCLEOTIDE SEQUENCE</scope>
</reference>
<evidence type="ECO:0000313" key="2">
    <source>
        <dbReference type="Proteomes" id="UP000033636"/>
    </source>
</evidence>
<gene>
    <name evidence="1" type="ORF">TU35_000545</name>
</gene>
<sequence length="193" mass="20472">MASQEEAAIEALERALSPSSLSALTKLLSILERADRLGLLDAIDHLLDPEVVRGLAETALTTGLIVSATSLDRLASLLASLSKHADALEKLLSALDRLEASGLLDTLMHLLEPETLGEAAKAFMSPGAVYLLNEAPRMLDEVAAGLAAAQEQARGARVGIIDITNALLRDEDVRRGLYLFLLVLKNLGGGLKK</sequence>
<organism evidence="1 2">
    <name type="scientific">Thermoproteus sp. AZ2</name>
    <dbReference type="NCBI Taxonomy" id="1609232"/>
    <lineage>
        <taxon>Archaea</taxon>
        <taxon>Thermoproteota</taxon>
        <taxon>Thermoprotei</taxon>
        <taxon>Thermoproteales</taxon>
        <taxon>Thermoproteaceae</taxon>
        <taxon>Thermoproteus</taxon>
    </lineage>
</organism>